<proteinExistence type="predicted"/>
<evidence type="ECO:0000313" key="6">
    <source>
        <dbReference type="EMBL" id="TXL82267.1"/>
    </source>
</evidence>
<evidence type="ECO:0000256" key="2">
    <source>
        <dbReference type="ARBA" id="ARBA00022989"/>
    </source>
</evidence>
<feature type="transmembrane region" description="Helical" evidence="4">
    <location>
        <begin position="375"/>
        <end position="394"/>
    </location>
</feature>
<dbReference type="Proteomes" id="UP000321638">
    <property type="component" value="Unassembled WGS sequence"/>
</dbReference>
<reference evidence="6 7" key="1">
    <citation type="submission" date="2019-06" db="EMBL/GenBank/DDBJ databases">
        <title>New taxonomy in bacterial strain CC-CFT640, isolated from vineyard.</title>
        <authorList>
            <person name="Lin S.-Y."/>
            <person name="Tsai C.-F."/>
            <person name="Young C.-C."/>
        </authorList>
    </citation>
    <scope>NUCLEOTIDE SEQUENCE [LARGE SCALE GENOMIC DNA]</scope>
    <source>
        <strain evidence="6 7">CC-CFT640</strain>
    </source>
</reference>
<dbReference type="Pfam" id="PF07690">
    <property type="entry name" value="MFS_1"/>
    <property type="match status" value="1"/>
</dbReference>
<evidence type="ECO:0000256" key="4">
    <source>
        <dbReference type="SAM" id="Phobius"/>
    </source>
</evidence>
<feature type="domain" description="Major facilitator superfamily (MFS) profile" evidence="5">
    <location>
        <begin position="15"/>
        <end position="399"/>
    </location>
</feature>
<keyword evidence="1 4" id="KW-0812">Transmembrane</keyword>
<sequence>MSVAVSQSFARDARVIGIIGIAHGLSHFYQLALATLLIVVMPDFGMSYAQVGALGAVFYGVSGLMQTVAGFAVDRFGARPVLAFGLLATASAFVLIAGVASGFWSLVPIVALAGIGNCVFHPADFAILNASVNASRLGRAYSAHGLGGTLGWVPAAPVIYFLAQAVGWHVTALIAAAAGFLLALAVASQGSVMVDHRLARGDQRAAPRFEMASLLTAPILICMLYFAFIAITVVGIQQFAVPALREMFPIGLEAAAAALTALLLGSAVGVVFGGWIADRATRHDTVAAIGLFVAGALTALIATGAVPVWLVLPLMALSGFAGGLTGPSRDMIVRGATPPGASGKVFGFVYSGLDIGSMVGPPVFGWLMDHHLPHAIFWGAFVIYLLNVVTVLQIRRFSRAPAMA</sequence>
<protein>
    <submittedName>
        <fullName evidence="6">MFS transporter</fullName>
    </submittedName>
</protein>
<dbReference type="GO" id="GO:0022857">
    <property type="term" value="F:transmembrane transporter activity"/>
    <property type="evidence" value="ECO:0007669"/>
    <property type="project" value="InterPro"/>
</dbReference>
<dbReference type="InterPro" id="IPR011701">
    <property type="entry name" value="MFS"/>
</dbReference>
<dbReference type="InterPro" id="IPR036259">
    <property type="entry name" value="MFS_trans_sf"/>
</dbReference>
<feature type="transmembrane region" description="Helical" evidence="4">
    <location>
        <begin position="106"/>
        <end position="128"/>
    </location>
</feature>
<gene>
    <name evidence="6" type="ORF">FHP25_00785</name>
</gene>
<dbReference type="RefSeq" id="WP_147844973.1">
    <property type="nucleotide sequence ID" value="NZ_VDUZ01000001.1"/>
</dbReference>
<dbReference type="Gene3D" id="1.20.1250.20">
    <property type="entry name" value="MFS general substrate transporter like domains"/>
    <property type="match status" value="1"/>
</dbReference>
<feature type="transmembrane region" description="Helical" evidence="4">
    <location>
        <begin position="81"/>
        <end position="100"/>
    </location>
</feature>
<dbReference type="PANTHER" id="PTHR43129:SF1">
    <property type="entry name" value="FOSMIDOMYCIN RESISTANCE PROTEIN"/>
    <property type="match status" value="1"/>
</dbReference>
<evidence type="ECO:0000313" key="7">
    <source>
        <dbReference type="Proteomes" id="UP000321638"/>
    </source>
</evidence>
<dbReference type="OrthoDB" id="8894129at2"/>
<comment type="caution">
    <text evidence="6">The sequence shown here is derived from an EMBL/GenBank/DDBJ whole genome shotgun (WGS) entry which is preliminary data.</text>
</comment>
<dbReference type="PANTHER" id="PTHR43129">
    <property type="entry name" value="FOSMIDOMYCIN RESISTANCE PROTEIN"/>
    <property type="match status" value="1"/>
</dbReference>
<evidence type="ECO:0000256" key="1">
    <source>
        <dbReference type="ARBA" id="ARBA00022692"/>
    </source>
</evidence>
<evidence type="ECO:0000259" key="5">
    <source>
        <dbReference type="PROSITE" id="PS50850"/>
    </source>
</evidence>
<dbReference type="InterPro" id="IPR020846">
    <property type="entry name" value="MFS_dom"/>
</dbReference>
<feature type="transmembrane region" description="Helical" evidence="4">
    <location>
        <begin position="254"/>
        <end position="277"/>
    </location>
</feature>
<feature type="transmembrane region" description="Helical" evidence="4">
    <location>
        <begin position="209"/>
        <end position="234"/>
    </location>
</feature>
<organism evidence="6 7">
    <name type="scientific">Vineibacter terrae</name>
    <dbReference type="NCBI Taxonomy" id="2586908"/>
    <lineage>
        <taxon>Bacteria</taxon>
        <taxon>Pseudomonadati</taxon>
        <taxon>Pseudomonadota</taxon>
        <taxon>Alphaproteobacteria</taxon>
        <taxon>Hyphomicrobiales</taxon>
        <taxon>Vineibacter</taxon>
    </lineage>
</organism>
<feature type="transmembrane region" description="Helical" evidence="4">
    <location>
        <begin position="289"/>
        <end position="312"/>
    </location>
</feature>
<dbReference type="AlphaFoldDB" id="A0A5C8PVL8"/>
<keyword evidence="2 4" id="KW-1133">Transmembrane helix</keyword>
<feature type="transmembrane region" description="Helical" evidence="4">
    <location>
        <begin position="15"/>
        <end position="41"/>
    </location>
</feature>
<dbReference type="PROSITE" id="PS50850">
    <property type="entry name" value="MFS"/>
    <property type="match status" value="1"/>
</dbReference>
<feature type="transmembrane region" description="Helical" evidence="4">
    <location>
        <begin position="168"/>
        <end position="188"/>
    </location>
</feature>
<accession>A0A5C8PVL8</accession>
<keyword evidence="3 4" id="KW-0472">Membrane</keyword>
<feature type="transmembrane region" description="Helical" evidence="4">
    <location>
        <begin position="47"/>
        <end position="69"/>
    </location>
</feature>
<dbReference type="GO" id="GO:0005886">
    <property type="term" value="C:plasma membrane"/>
    <property type="evidence" value="ECO:0007669"/>
    <property type="project" value="TreeGrafter"/>
</dbReference>
<feature type="transmembrane region" description="Helical" evidence="4">
    <location>
        <begin position="140"/>
        <end position="162"/>
    </location>
</feature>
<dbReference type="EMBL" id="VDUZ01000001">
    <property type="protein sequence ID" value="TXL82267.1"/>
    <property type="molecule type" value="Genomic_DNA"/>
</dbReference>
<keyword evidence="7" id="KW-1185">Reference proteome</keyword>
<evidence type="ECO:0000256" key="3">
    <source>
        <dbReference type="ARBA" id="ARBA00023136"/>
    </source>
</evidence>
<name>A0A5C8PVL8_9HYPH</name>
<dbReference type="SUPFAM" id="SSF103473">
    <property type="entry name" value="MFS general substrate transporter"/>
    <property type="match status" value="1"/>
</dbReference>